<keyword evidence="7 10" id="KW-1133">Transmembrane helix</keyword>
<comment type="caution">
    <text evidence="11">The sequence shown here is derived from an EMBL/GenBank/DDBJ whole genome shotgun (WGS) entry which is preliminary data.</text>
</comment>
<dbReference type="Proteomes" id="UP000761534">
    <property type="component" value="Unassembled WGS sequence"/>
</dbReference>
<evidence type="ECO:0000313" key="11">
    <source>
        <dbReference type="EMBL" id="KAA8911611.1"/>
    </source>
</evidence>
<comment type="similarity">
    <text evidence="2 10">Belongs to the TIM21 family.</text>
</comment>
<evidence type="ECO:0000256" key="1">
    <source>
        <dbReference type="ARBA" id="ARBA00004434"/>
    </source>
</evidence>
<dbReference type="PANTHER" id="PTHR13032:SF6">
    <property type="entry name" value="MITOCHONDRIAL IMPORT INNER MEMBRANE TRANSLOCASE SUBUNIT TIM21"/>
    <property type="match status" value="1"/>
</dbReference>
<keyword evidence="8 10" id="KW-0496">Mitochondrion</keyword>
<dbReference type="FunFam" id="3.10.450.320:FF:000002">
    <property type="entry name" value="Mitochondrial import inner membrane translocase subunit tim21"/>
    <property type="match status" value="1"/>
</dbReference>
<dbReference type="GO" id="GO:0030150">
    <property type="term" value="P:protein import into mitochondrial matrix"/>
    <property type="evidence" value="ECO:0007669"/>
    <property type="project" value="UniProtKB-UniRule"/>
</dbReference>
<keyword evidence="12" id="KW-1185">Reference proteome</keyword>
<feature type="transmembrane region" description="Helical" evidence="10">
    <location>
        <begin position="73"/>
        <end position="95"/>
    </location>
</feature>
<comment type="subunit">
    <text evidence="10">Component of the TIM23 complex.</text>
</comment>
<keyword evidence="10" id="KW-0653">Protein transport</keyword>
<evidence type="ECO:0000256" key="7">
    <source>
        <dbReference type="ARBA" id="ARBA00022989"/>
    </source>
</evidence>
<dbReference type="PANTHER" id="PTHR13032">
    <property type="entry name" value="MITOCHONDRIAL IMPORT INNER MEMBRANE TRANSLOCASE SUBUNIT TIM21"/>
    <property type="match status" value="1"/>
</dbReference>
<evidence type="ECO:0000256" key="3">
    <source>
        <dbReference type="ARBA" id="ARBA00020726"/>
    </source>
</evidence>
<name>A0A642V2X5_9ASCO</name>
<reference evidence="11" key="1">
    <citation type="journal article" date="2019" name="G3 (Bethesda)">
        <title>Genome Assemblies of Two Rare Opportunistic Yeast Pathogens: Diutina rugosa (syn. Candida rugosa) and Trichomonascus ciferrii (syn. Candida ciferrii).</title>
        <authorList>
            <person name="Mixao V."/>
            <person name="Saus E."/>
            <person name="Hansen A.P."/>
            <person name="Lass-Florl C."/>
            <person name="Gabaldon T."/>
        </authorList>
    </citation>
    <scope>NUCLEOTIDE SEQUENCE</scope>
    <source>
        <strain evidence="11">CBS 4856</strain>
    </source>
</reference>
<dbReference type="Pfam" id="PF08294">
    <property type="entry name" value="TIM21"/>
    <property type="match status" value="1"/>
</dbReference>
<evidence type="ECO:0000256" key="6">
    <source>
        <dbReference type="ARBA" id="ARBA00022946"/>
    </source>
</evidence>
<evidence type="ECO:0000256" key="9">
    <source>
        <dbReference type="ARBA" id="ARBA00023136"/>
    </source>
</evidence>
<keyword evidence="10" id="KW-0813">Transport</keyword>
<dbReference type="EMBL" id="SWFS01000277">
    <property type="protein sequence ID" value="KAA8911611.1"/>
    <property type="molecule type" value="Genomic_DNA"/>
</dbReference>
<comment type="subcellular location">
    <subcellularLocation>
        <location evidence="1 10">Mitochondrion inner membrane</location>
        <topology evidence="1 10">Single-pass membrane protein</topology>
    </subcellularLocation>
</comment>
<evidence type="ECO:0000256" key="10">
    <source>
        <dbReference type="RuleBase" id="RU367142"/>
    </source>
</evidence>
<sequence>MLRLGVTRRPVVGLASLVRSPRQFLFLSPKGLRLKPSLFNRYSTATAPPPPPPPPPRFDKVPLWLRLKHSLSFSFYSVVVLAGFGLSGLVVYYFVSDILLPTSDVQVFNRAFGLIKQDEECQKRLGGSKIKAFGEKTDNKWARNRPIASRRGFDFAGREHLLMQFHVEGDLAEGLVRLEMVKSDEESRTGIGHFDFRYLVLEVPGYPRHYLIDNTPKTQKRTVSTNKGFLGVKWGKSND</sequence>
<accession>A0A642V2X5</accession>
<dbReference type="AlphaFoldDB" id="A0A642V2X5"/>
<comment type="function">
    <text evidence="10">Essential component of the TIM23 complex, a complex that mediates the translocation of transit peptide-containing proteins across the mitochondrial inner membrane.</text>
</comment>
<evidence type="ECO:0000256" key="2">
    <source>
        <dbReference type="ARBA" id="ARBA00010867"/>
    </source>
</evidence>
<protein>
    <recommendedName>
        <fullName evidence="3 10">Mitochondrial import inner membrane translocase subunit Tim21</fullName>
    </recommendedName>
</protein>
<dbReference type="VEuPathDB" id="FungiDB:TRICI_003769"/>
<keyword evidence="5 10" id="KW-0999">Mitochondrion inner membrane</keyword>
<dbReference type="Gene3D" id="3.10.450.320">
    <property type="entry name" value="Mitochondrial import inner membrane translocase subunit Tim21"/>
    <property type="match status" value="1"/>
</dbReference>
<organism evidence="11 12">
    <name type="scientific">Trichomonascus ciferrii</name>
    <dbReference type="NCBI Taxonomy" id="44093"/>
    <lineage>
        <taxon>Eukaryota</taxon>
        <taxon>Fungi</taxon>
        <taxon>Dikarya</taxon>
        <taxon>Ascomycota</taxon>
        <taxon>Saccharomycotina</taxon>
        <taxon>Dipodascomycetes</taxon>
        <taxon>Dipodascales</taxon>
        <taxon>Trichomonascaceae</taxon>
        <taxon>Trichomonascus</taxon>
        <taxon>Trichomonascus ciferrii complex</taxon>
    </lineage>
</organism>
<evidence type="ECO:0000256" key="4">
    <source>
        <dbReference type="ARBA" id="ARBA00022692"/>
    </source>
</evidence>
<proteinExistence type="inferred from homology"/>
<dbReference type="InterPro" id="IPR013261">
    <property type="entry name" value="Tim21"/>
</dbReference>
<gene>
    <name evidence="11" type="ORF">TRICI_003769</name>
</gene>
<keyword evidence="6" id="KW-0809">Transit peptide</keyword>
<keyword evidence="4 10" id="KW-0812">Transmembrane</keyword>
<keyword evidence="9 10" id="KW-0472">Membrane</keyword>
<evidence type="ECO:0000256" key="8">
    <source>
        <dbReference type="ARBA" id="ARBA00023128"/>
    </source>
</evidence>
<dbReference type="OrthoDB" id="436405at2759"/>
<dbReference type="GO" id="GO:0005744">
    <property type="term" value="C:TIM23 mitochondrial import inner membrane translocase complex"/>
    <property type="evidence" value="ECO:0007669"/>
    <property type="project" value="UniProtKB-UniRule"/>
</dbReference>
<keyword evidence="10" id="KW-0811">Translocation</keyword>
<evidence type="ECO:0000256" key="5">
    <source>
        <dbReference type="ARBA" id="ARBA00022792"/>
    </source>
</evidence>
<evidence type="ECO:0000313" key="12">
    <source>
        <dbReference type="Proteomes" id="UP000761534"/>
    </source>
</evidence>
<dbReference type="InterPro" id="IPR038552">
    <property type="entry name" value="Tim21_IMS_sf"/>
</dbReference>